<keyword evidence="2" id="KW-1185">Reference proteome</keyword>
<dbReference type="Proteomes" id="UP000499080">
    <property type="component" value="Unassembled WGS sequence"/>
</dbReference>
<gene>
    <name evidence="1" type="ORF">AVEN_129854_1</name>
</gene>
<organism evidence="1 2">
    <name type="scientific">Araneus ventricosus</name>
    <name type="common">Orbweaver spider</name>
    <name type="synonym">Epeira ventricosa</name>
    <dbReference type="NCBI Taxonomy" id="182803"/>
    <lineage>
        <taxon>Eukaryota</taxon>
        <taxon>Metazoa</taxon>
        <taxon>Ecdysozoa</taxon>
        <taxon>Arthropoda</taxon>
        <taxon>Chelicerata</taxon>
        <taxon>Arachnida</taxon>
        <taxon>Araneae</taxon>
        <taxon>Araneomorphae</taxon>
        <taxon>Entelegynae</taxon>
        <taxon>Araneoidea</taxon>
        <taxon>Araneidae</taxon>
        <taxon>Araneus</taxon>
    </lineage>
</organism>
<evidence type="ECO:0000313" key="2">
    <source>
        <dbReference type="Proteomes" id="UP000499080"/>
    </source>
</evidence>
<name>A0A4Y2JDW7_ARAVE</name>
<proteinExistence type="predicted"/>
<reference evidence="1 2" key="1">
    <citation type="journal article" date="2019" name="Sci. Rep.">
        <title>Orb-weaving spider Araneus ventricosus genome elucidates the spidroin gene catalogue.</title>
        <authorList>
            <person name="Kono N."/>
            <person name="Nakamura H."/>
            <person name="Ohtoshi R."/>
            <person name="Moran D.A.P."/>
            <person name="Shinohara A."/>
            <person name="Yoshida Y."/>
            <person name="Fujiwara M."/>
            <person name="Mori M."/>
            <person name="Tomita M."/>
            <person name="Arakawa K."/>
        </authorList>
    </citation>
    <scope>NUCLEOTIDE SEQUENCE [LARGE SCALE GENOMIC DNA]</scope>
</reference>
<protein>
    <submittedName>
        <fullName evidence="1">Uncharacterized protein</fullName>
    </submittedName>
</protein>
<accession>A0A4Y2JDW7</accession>
<dbReference type="EMBL" id="BGPR01003448">
    <property type="protein sequence ID" value="GBM88260.1"/>
    <property type="molecule type" value="Genomic_DNA"/>
</dbReference>
<dbReference type="AlphaFoldDB" id="A0A4Y2JDW7"/>
<comment type="caution">
    <text evidence="1">The sequence shown here is derived from an EMBL/GenBank/DDBJ whole genome shotgun (WGS) entry which is preliminary data.</text>
</comment>
<evidence type="ECO:0000313" key="1">
    <source>
        <dbReference type="EMBL" id="GBM88260.1"/>
    </source>
</evidence>
<sequence length="106" mass="11300">MIVFHSRQGILPRKHEESRTICDVSWQYSEMRKIIAEYNEAYNSPKCLAEPADPTAPVRNADAAVLPPLRNAAPTASAVTASAAVKPVRTADAVTASVAAQPNAKG</sequence>